<evidence type="ECO:0000256" key="4">
    <source>
        <dbReference type="ARBA" id="ARBA00022763"/>
    </source>
</evidence>
<evidence type="ECO:0000256" key="9">
    <source>
        <dbReference type="ARBA" id="ARBA00023204"/>
    </source>
</evidence>
<feature type="domain" description="GRF-type" evidence="16">
    <location>
        <begin position="298"/>
        <end position="339"/>
    </location>
</feature>
<dbReference type="InterPro" id="IPR015886">
    <property type="entry name" value="H2TH_FPG"/>
</dbReference>
<evidence type="ECO:0000256" key="11">
    <source>
        <dbReference type="ARBA" id="ARBA00023268"/>
    </source>
</evidence>
<dbReference type="AlphaFoldDB" id="A0AAD3H6Q5"/>
<evidence type="ECO:0000256" key="6">
    <source>
        <dbReference type="ARBA" id="ARBA00022801"/>
    </source>
</evidence>
<evidence type="ECO:0000259" key="16">
    <source>
        <dbReference type="PROSITE" id="PS51999"/>
    </source>
</evidence>
<dbReference type="GO" id="GO:0006284">
    <property type="term" value="P:base-excision repair"/>
    <property type="evidence" value="ECO:0007669"/>
    <property type="project" value="InterPro"/>
</dbReference>
<keyword evidence="3" id="KW-0479">Metal-binding</keyword>
<keyword evidence="18" id="KW-1185">Reference proteome</keyword>
<evidence type="ECO:0000256" key="7">
    <source>
        <dbReference type="ARBA" id="ARBA00022833"/>
    </source>
</evidence>
<comment type="similarity">
    <text evidence="1">Belongs to the FPG family.</text>
</comment>
<evidence type="ECO:0000256" key="5">
    <source>
        <dbReference type="ARBA" id="ARBA00022771"/>
    </source>
</evidence>
<evidence type="ECO:0000256" key="2">
    <source>
        <dbReference type="ARBA" id="ARBA00012720"/>
    </source>
</evidence>
<organism evidence="17 18">
    <name type="scientific">Chaetoceros tenuissimus</name>
    <dbReference type="NCBI Taxonomy" id="426638"/>
    <lineage>
        <taxon>Eukaryota</taxon>
        <taxon>Sar</taxon>
        <taxon>Stramenopiles</taxon>
        <taxon>Ochrophyta</taxon>
        <taxon>Bacillariophyta</taxon>
        <taxon>Coscinodiscophyceae</taxon>
        <taxon>Chaetocerotophycidae</taxon>
        <taxon>Chaetocerotales</taxon>
        <taxon>Chaetocerotaceae</taxon>
        <taxon>Chaetoceros</taxon>
    </lineage>
</organism>
<keyword evidence="5 14" id="KW-0863">Zinc-finger</keyword>
<evidence type="ECO:0000256" key="12">
    <source>
        <dbReference type="ARBA" id="ARBA00023295"/>
    </source>
</evidence>
<gene>
    <name evidence="17" type="ORF">CTEN210_08921</name>
</gene>
<accession>A0AAD3H6Q5</accession>
<keyword evidence="6" id="KW-0378">Hydrolase</keyword>
<evidence type="ECO:0000313" key="18">
    <source>
        <dbReference type="Proteomes" id="UP001054902"/>
    </source>
</evidence>
<dbReference type="InterPro" id="IPR000214">
    <property type="entry name" value="Znf_DNA_glyclase/AP_lyase"/>
</dbReference>
<evidence type="ECO:0000256" key="13">
    <source>
        <dbReference type="ARBA" id="ARBA00044632"/>
    </source>
</evidence>
<dbReference type="GO" id="GO:0003684">
    <property type="term" value="F:damaged DNA binding"/>
    <property type="evidence" value="ECO:0007669"/>
    <property type="project" value="InterPro"/>
</dbReference>
<evidence type="ECO:0000256" key="10">
    <source>
        <dbReference type="ARBA" id="ARBA00023239"/>
    </source>
</evidence>
<dbReference type="SUPFAM" id="SSF81624">
    <property type="entry name" value="N-terminal domain of MutM-like DNA repair proteins"/>
    <property type="match status" value="1"/>
</dbReference>
<dbReference type="SMART" id="SM01232">
    <property type="entry name" value="H2TH"/>
    <property type="match status" value="1"/>
</dbReference>
<evidence type="ECO:0000256" key="1">
    <source>
        <dbReference type="ARBA" id="ARBA00009409"/>
    </source>
</evidence>
<dbReference type="PANTHER" id="PTHR22993">
    <property type="entry name" value="FORMAMIDOPYRIMIDINE-DNA GLYCOSYLASE"/>
    <property type="match status" value="1"/>
</dbReference>
<name>A0AAD3H6Q5_9STRA</name>
<keyword evidence="12" id="KW-0326">Glycosidase</keyword>
<dbReference type="SUPFAM" id="SSF46946">
    <property type="entry name" value="S13-like H2TH domain"/>
    <property type="match status" value="1"/>
</dbReference>
<dbReference type="Pfam" id="PF06831">
    <property type="entry name" value="H2TH"/>
    <property type="match status" value="1"/>
</dbReference>
<dbReference type="InterPro" id="IPR010666">
    <property type="entry name" value="Znf_GRF"/>
</dbReference>
<dbReference type="GO" id="GO:0019104">
    <property type="term" value="F:DNA N-glycosylase activity"/>
    <property type="evidence" value="ECO:0007669"/>
    <property type="project" value="TreeGrafter"/>
</dbReference>
<dbReference type="InterPro" id="IPR010979">
    <property type="entry name" value="Ribosomal_uS13-like_H2TH"/>
</dbReference>
<sequence>MVEGPGTTRNGIKAEQLIGQKILNITTSKGVHNPWWTNRKLSQVVKIGKELFLIFALIDETIIKEQNQQTPNHDLALRLHFGMVGSLHINNHGTQTRQYKGRQPDMPTLEISFESKLLRTYDTTISIPINAIAPRTKYQRLHTFDCCSDDFSLDNVVEKLMSPSLSISRDTVISDVLLDQNLCPGFGNVIKVEGMHQARIHPKRPLSSLNEEELRLVVDKCQKYAMRWFREGRAPTKAVYNQTSCGTCHKVSVRICRVGGSNRTTFWCVNCQPMNPNALQQHAVATSQNIPNGIKRACPTHGPANVMLRRCKKSGMNEQRIFYCCKKSNCRFFSWADTNFPMCKCKKRAVLRVSKTDKTGGRWFFFCAKRGPTANGCGYFEWADQKYLDRYGQLLTPLL</sequence>
<keyword evidence="9" id="KW-0234">DNA repair</keyword>
<dbReference type="PANTHER" id="PTHR22993:SF9">
    <property type="entry name" value="FORMAMIDOPYRIMIDINE-DNA GLYCOSYLASE"/>
    <property type="match status" value="1"/>
</dbReference>
<keyword evidence="8" id="KW-0238">DNA-binding</keyword>
<reference evidence="17 18" key="1">
    <citation type="journal article" date="2021" name="Sci. Rep.">
        <title>The genome of the diatom Chaetoceros tenuissimus carries an ancient integrated fragment of an extant virus.</title>
        <authorList>
            <person name="Hongo Y."/>
            <person name="Kimura K."/>
            <person name="Takaki Y."/>
            <person name="Yoshida Y."/>
            <person name="Baba S."/>
            <person name="Kobayashi G."/>
            <person name="Nagasaki K."/>
            <person name="Hano T."/>
            <person name="Tomaru Y."/>
        </authorList>
    </citation>
    <scope>NUCLEOTIDE SEQUENCE [LARGE SCALE GENOMIC DNA]</scope>
    <source>
        <strain evidence="17 18">NIES-3715</strain>
    </source>
</reference>
<evidence type="ECO:0000256" key="14">
    <source>
        <dbReference type="PROSITE-ProRule" id="PRU00391"/>
    </source>
</evidence>
<comment type="caution">
    <text evidence="17">The sequence shown here is derived from an EMBL/GenBank/DDBJ whole genome shotgun (WGS) entry which is preliminary data.</text>
</comment>
<evidence type="ECO:0000313" key="17">
    <source>
        <dbReference type="EMBL" id="GFH52445.1"/>
    </source>
</evidence>
<keyword evidence="10" id="KW-0456">Lyase</keyword>
<keyword evidence="4" id="KW-0227">DNA damage</keyword>
<dbReference type="PROSITE" id="PS51999">
    <property type="entry name" value="ZF_GRF"/>
    <property type="match status" value="2"/>
</dbReference>
<dbReference type="Pfam" id="PF06839">
    <property type="entry name" value="Zn_ribbon_GRF"/>
    <property type="match status" value="2"/>
</dbReference>
<dbReference type="Gene3D" id="3.20.190.10">
    <property type="entry name" value="MutM-like, N-terminal"/>
    <property type="match status" value="1"/>
</dbReference>
<dbReference type="EC" id="4.2.99.18" evidence="2"/>
<keyword evidence="11" id="KW-0511">Multifunctional enzyme</keyword>
<keyword evidence="7" id="KW-0862">Zinc</keyword>
<proteinExistence type="inferred from homology"/>
<protein>
    <recommendedName>
        <fullName evidence="2">DNA-(apurinic or apyrimidinic site) lyase</fullName>
        <ecNumber evidence="2">4.2.99.18</ecNumber>
    </recommendedName>
</protein>
<dbReference type="PROSITE" id="PS51066">
    <property type="entry name" value="ZF_FPG_2"/>
    <property type="match status" value="1"/>
</dbReference>
<evidence type="ECO:0000259" key="15">
    <source>
        <dbReference type="PROSITE" id="PS51066"/>
    </source>
</evidence>
<comment type="catalytic activity">
    <reaction evidence="13">
        <text>2'-deoxyribonucleotide-(2'-deoxyribose 5'-phosphate)-2'-deoxyribonucleotide-DNA = a 3'-end 2'-deoxyribonucleotide-(2,3-dehydro-2,3-deoxyribose 5'-phosphate)-DNA + a 5'-end 5'-phospho-2'-deoxyribonucleoside-DNA + H(+)</text>
        <dbReference type="Rhea" id="RHEA:66592"/>
        <dbReference type="Rhea" id="RHEA-COMP:13180"/>
        <dbReference type="Rhea" id="RHEA-COMP:16897"/>
        <dbReference type="Rhea" id="RHEA-COMP:17067"/>
        <dbReference type="ChEBI" id="CHEBI:15378"/>
        <dbReference type="ChEBI" id="CHEBI:136412"/>
        <dbReference type="ChEBI" id="CHEBI:157695"/>
        <dbReference type="ChEBI" id="CHEBI:167181"/>
        <dbReference type="EC" id="4.2.99.18"/>
    </reaction>
</comment>
<dbReference type="PROSITE" id="PS01242">
    <property type="entry name" value="ZF_FPG_1"/>
    <property type="match status" value="1"/>
</dbReference>
<evidence type="ECO:0000256" key="3">
    <source>
        <dbReference type="ARBA" id="ARBA00022723"/>
    </source>
</evidence>
<dbReference type="GO" id="GO:0005634">
    <property type="term" value="C:nucleus"/>
    <property type="evidence" value="ECO:0007669"/>
    <property type="project" value="TreeGrafter"/>
</dbReference>
<feature type="domain" description="GRF-type" evidence="16">
    <location>
        <begin position="343"/>
        <end position="386"/>
    </location>
</feature>
<dbReference type="EMBL" id="BLLK01000045">
    <property type="protein sequence ID" value="GFH52445.1"/>
    <property type="molecule type" value="Genomic_DNA"/>
</dbReference>
<dbReference type="GO" id="GO:0008270">
    <property type="term" value="F:zinc ion binding"/>
    <property type="evidence" value="ECO:0007669"/>
    <property type="project" value="UniProtKB-KW"/>
</dbReference>
<dbReference type="Proteomes" id="UP001054902">
    <property type="component" value="Unassembled WGS sequence"/>
</dbReference>
<dbReference type="InterPro" id="IPR035937">
    <property type="entry name" value="FPG_N"/>
</dbReference>
<dbReference type="InterPro" id="IPR015887">
    <property type="entry name" value="DNA_glyclase_Znf_dom_DNA_BS"/>
</dbReference>
<dbReference type="Gene3D" id="1.10.8.50">
    <property type="match status" value="1"/>
</dbReference>
<feature type="domain" description="FPG-type" evidence="15">
    <location>
        <begin position="238"/>
        <end position="273"/>
    </location>
</feature>
<evidence type="ECO:0000256" key="8">
    <source>
        <dbReference type="ARBA" id="ARBA00023125"/>
    </source>
</evidence>
<dbReference type="GO" id="GO:0140078">
    <property type="term" value="F:class I DNA-(apurinic or apyrimidinic site) endonuclease activity"/>
    <property type="evidence" value="ECO:0007669"/>
    <property type="project" value="UniProtKB-EC"/>
</dbReference>